<feature type="signal peptide" evidence="1">
    <location>
        <begin position="1"/>
        <end position="31"/>
    </location>
</feature>
<dbReference type="Pfam" id="PF06059">
    <property type="entry name" value="DUF930"/>
    <property type="match status" value="1"/>
</dbReference>
<gene>
    <name evidence="2" type="ORF">STARVERO_02825</name>
</gene>
<evidence type="ECO:0008006" key="4">
    <source>
        <dbReference type="Google" id="ProtNLM"/>
    </source>
</evidence>
<evidence type="ECO:0000313" key="2">
    <source>
        <dbReference type="EMBL" id="CAA0101918.1"/>
    </source>
</evidence>
<keyword evidence="3" id="KW-1185">Reference proteome</keyword>
<dbReference type="InterPro" id="IPR009273">
    <property type="entry name" value="DUF930"/>
</dbReference>
<feature type="chain" id="PRO_5024926752" description="DUF930 domain-containing protein" evidence="1">
    <location>
        <begin position="32"/>
        <end position="139"/>
    </location>
</feature>
<protein>
    <recommendedName>
        <fullName evidence="4">DUF930 domain-containing protein</fullName>
    </recommendedName>
</protein>
<dbReference type="Proteomes" id="UP000433050">
    <property type="component" value="Unassembled WGS sequence"/>
</dbReference>
<evidence type="ECO:0000313" key="3">
    <source>
        <dbReference type="Proteomes" id="UP000433050"/>
    </source>
</evidence>
<evidence type="ECO:0000256" key="1">
    <source>
        <dbReference type="SAM" id="SignalP"/>
    </source>
</evidence>
<proteinExistence type="predicted"/>
<dbReference type="RefSeq" id="WP_244616768.1">
    <property type="nucleotide sequence ID" value="NZ_CACSAS010000001.1"/>
</dbReference>
<dbReference type="AlphaFoldDB" id="A0A5S9PDB5"/>
<sequence>MPALPRTMPAARPALAVVLLVQIAGALPAAARSPDQQMLLLEPSERIEQRCNARAMGEVGRGNKGMKPDELVAYAYRDPVIKGAKIKVPGGAIRSGSTWYHIAYECETANDGLEVTAFSYKLGAAIPTSEWSAHYLVAP</sequence>
<keyword evidence="1" id="KW-0732">Signal</keyword>
<organism evidence="2 3">
    <name type="scientific">Starkeya nomas</name>
    <dbReference type="NCBI Taxonomy" id="2666134"/>
    <lineage>
        <taxon>Bacteria</taxon>
        <taxon>Pseudomonadati</taxon>
        <taxon>Pseudomonadota</taxon>
        <taxon>Alphaproteobacteria</taxon>
        <taxon>Hyphomicrobiales</taxon>
        <taxon>Xanthobacteraceae</taxon>
        <taxon>Starkeya</taxon>
    </lineage>
</organism>
<dbReference type="EMBL" id="CACSAS010000001">
    <property type="protein sequence ID" value="CAA0101918.1"/>
    <property type="molecule type" value="Genomic_DNA"/>
</dbReference>
<name>A0A5S9PDB5_9HYPH</name>
<accession>A0A5S9PDB5</accession>
<reference evidence="2 3" key="1">
    <citation type="submission" date="2019-12" db="EMBL/GenBank/DDBJ databases">
        <authorList>
            <person name="Reyes-Prieto M."/>
        </authorList>
    </citation>
    <scope>NUCLEOTIDE SEQUENCE [LARGE SCALE GENOMIC DNA]</scope>
    <source>
        <strain evidence="2">HF14-78462</strain>
    </source>
</reference>